<accession>A0ABS8DQ01</accession>
<keyword evidence="1" id="KW-1133">Transmembrane helix</keyword>
<feature type="transmembrane region" description="Helical" evidence="1">
    <location>
        <begin position="20"/>
        <end position="40"/>
    </location>
</feature>
<proteinExistence type="predicted"/>
<feature type="transmembrane region" description="Helical" evidence="1">
    <location>
        <begin position="76"/>
        <end position="96"/>
    </location>
</feature>
<dbReference type="EMBL" id="WHVL01000001">
    <property type="protein sequence ID" value="MCB8888321.1"/>
    <property type="molecule type" value="Genomic_DNA"/>
</dbReference>
<keyword evidence="3" id="KW-1185">Reference proteome</keyword>
<organism evidence="2 3">
    <name type="scientific">Vreelandella malpeensis</name>
    <dbReference type="NCBI Taxonomy" id="1172368"/>
    <lineage>
        <taxon>Bacteria</taxon>
        <taxon>Pseudomonadati</taxon>
        <taxon>Pseudomonadota</taxon>
        <taxon>Gammaproteobacteria</taxon>
        <taxon>Oceanospirillales</taxon>
        <taxon>Halomonadaceae</taxon>
        <taxon>Vreelandella</taxon>
    </lineage>
</organism>
<sequence length="97" mass="10351">MQANGFFGGVGEAIGEAIRVVVEFLLGIFTNFFGAFSDFIDGLTRSLGISASFFSIAVLVIGLLILWGGIKSFLRGSILGGIVKTILALFILSWLMM</sequence>
<gene>
    <name evidence="2" type="ORF">GEV37_04165</name>
</gene>
<keyword evidence="1" id="KW-0812">Transmembrane</keyword>
<keyword evidence="1" id="KW-0472">Membrane</keyword>
<protein>
    <recommendedName>
        <fullName evidence="4">MFS transporter</fullName>
    </recommendedName>
</protein>
<dbReference type="Proteomes" id="UP001319882">
    <property type="component" value="Unassembled WGS sequence"/>
</dbReference>
<evidence type="ECO:0000313" key="2">
    <source>
        <dbReference type="EMBL" id="MCB8888321.1"/>
    </source>
</evidence>
<evidence type="ECO:0008006" key="4">
    <source>
        <dbReference type="Google" id="ProtNLM"/>
    </source>
</evidence>
<comment type="caution">
    <text evidence="2">The sequence shown here is derived from an EMBL/GenBank/DDBJ whole genome shotgun (WGS) entry which is preliminary data.</text>
</comment>
<reference evidence="2 3" key="1">
    <citation type="journal article" date="2021" name="Sci. Rep.">
        <title>Genome analysis of a halophilic bacterium Halomonas malpeensis YU-PRIM-29(T) reveals its exopolysaccharide and pigment producing capabilities.</title>
        <authorList>
            <person name="Athmika"/>
            <person name="Ghate S.D."/>
            <person name="Arun A.B."/>
            <person name="Rao S.S."/>
            <person name="Kumar S.T.A."/>
            <person name="Kandiyil M.K."/>
            <person name="Saptami K."/>
            <person name="Rekha P.D."/>
        </authorList>
    </citation>
    <scope>NUCLEOTIDE SEQUENCE [LARGE SCALE GENOMIC DNA]</scope>
    <source>
        <strain evidence="3">prim 29</strain>
    </source>
</reference>
<evidence type="ECO:0000256" key="1">
    <source>
        <dbReference type="SAM" id="Phobius"/>
    </source>
</evidence>
<name>A0ABS8DQ01_9GAMM</name>
<feature type="transmembrane region" description="Helical" evidence="1">
    <location>
        <begin position="47"/>
        <end position="70"/>
    </location>
</feature>
<evidence type="ECO:0000313" key="3">
    <source>
        <dbReference type="Proteomes" id="UP001319882"/>
    </source>
</evidence>
<dbReference type="RefSeq" id="WP_227388938.1">
    <property type="nucleotide sequence ID" value="NZ_JBHSCJ010000003.1"/>
</dbReference>